<evidence type="ECO:0000256" key="1">
    <source>
        <dbReference type="ARBA" id="ARBA00001974"/>
    </source>
</evidence>
<name>A0A0D0API1_9AGAM</name>
<dbReference type="InParanoid" id="A0A0D0API1"/>
<evidence type="ECO:0000313" key="9">
    <source>
        <dbReference type="Proteomes" id="UP000054485"/>
    </source>
</evidence>
<gene>
    <name evidence="8" type="ORF">CY34DRAFT_767250</name>
</gene>
<dbReference type="GO" id="GO:0071949">
    <property type="term" value="F:FAD binding"/>
    <property type="evidence" value="ECO:0007669"/>
    <property type="project" value="InterPro"/>
</dbReference>
<dbReference type="Pfam" id="PF01565">
    <property type="entry name" value="FAD_binding_4"/>
    <property type="match status" value="1"/>
</dbReference>
<protein>
    <recommendedName>
        <fullName evidence="7">FAD-binding PCMH-type domain-containing protein</fullName>
    </recommendedName>
</protein>
<reference evidence="8 9" key="1">
    <citation type="submission" date="2014-04" db="EMBL/GenBank/DDBJ databases">
        <authorList>
            <consortium name="DOE Joint Genome Institute"/>
            <person name="Kuo A."/>
            <person name="Ruytinx J."/>
            <person name="Rineau F."/>
            <person name="Colpaert J."/>
            <person name="Kohler A."/>
            <person name="Nagy L.G."/>
            <person name="Floudas D."/>
            <person name="Copeland A."/>
            <person name="Barry K.W."/>
            <person name="Cichocki N."/>
            <person name="Veneault-Fourrey C."/>
            <person name="LaButti K."/>
            <person name="Lindquist E.A."/>
            <person name="Lipzen A."/>
            <person name="Lundell T."/>
            <person name="Morin E."/>
            <person name="Murat C."/>
            <person name="Sun H."/>
            <person name="Tunlid A."/>
            <person name="Henrissat B."/>
            <person name="Grigoriev I.V."/>
            <person name="Hibbett D.S."/>
            <person name="Martin F."/>
            <person name="Nordberg H.P."/>
            <person name="Cantor M.N."/>
            <person name="Hua S.X."/>
        </authorList>
    </citation>
    <scope>NUCLEOTIDE SEQUENCE [LARGE SCALE GENOMIC DNA]</scope>
    <source>
        <strain evidence="8 9">UH-Slu-Lm8-n1</strain>
    </source>
</reference>
<dbReference type="PANTHER" id="PTHR42973">
    <property type="entry name" value="BINDING OXIDOREDUCTASE, PUTATIVE (AFU_ORTHOLOGUE AFUA_1G17690)-RELATED"/>
    <property type="match status" value="1"/>
</dbReference>
<keyword evidence="9" id="KW-1185">Reference proteome</keyword>
<dbReference type="Pfam" id="PF08031">
    <property type="entry name" value="BBE"/>
    <property type="match status" value="1"/>
</dbReference>
<dbReference type="InterPro" id="IPR012951">
    <property type="entry name" value="BBE"/>
</dbReference>
<keyword evidence="6" id="KW-0732">Signal</keyword>
<dbReference type="PROSITE" id="PS51387">
    <property type="entry name" value="FAD_PCMH"/>
    <property type="match status" value="1"/>
</dbReference>
<evidence type="ECO:0000256" key="4">
    <source>
        <dbReference type="ARBA" id="ARBA00022827"/>
    </source>
</evidence>
<dbReference type="InterPro" id="IPR016166">
    <property type="entry name" value="FAD-bd_PCMH"/>
</dbReference>
<dbReference type="InterPro" id="IPR006094">
    <property type="entry name" value="Oxid_FAD_bind_N"/>
</dbReference>
<comment type="similarity">
    <text evidence="2">Belongs to the oxygen-dependent FAD-linked oxidoreductase family.</text>
</comment>
<evidence type="ECO:0000313" key="8">
    <source>
        <dbReference type="EMBL" id="KIK39894.1"/>
    </source>
</evidence>
<dbReference type="AlphaFoldDB" id="A0A0D0API1"/>
<dbReference type="InterPro" id="IPR050416">
    <property type="entry name" value="FAD-linked_Oxidoreductase"/>
</dbReference>
<comment type="cofactor">
    <cofactor evidence="1">
        <name>FAD</name>
        <dbReference type="ChEBI" id="CHEBI:57692"/>
    </cofactor>
</comment>
<sequence length="607" mass="64900">MKQAVIALSPLLFFSSGIATLQAPYDTPEFVSFSSKKWPSASEWASLNTSLGGRLENLRPWAAVCYSSDPLFDYDECQTVLTGYDNDTVRESVPTALLWANWEACGYGNGCPLNYSNPQIIHDQVCRQGTTPPYSVTISNASDASIVVKWAVGNKVKLTVKNTGHDYLGRSAAPSTLQVNTHTMDEISYVSEFVPQGSAASPVPALTLGAGAQLHNIYAYAGMMNFSAVLGACTTVGAAGYLQGGGHGVLTPAYGLGADHVLEVEIVTADGSVRTINAFQDPELFWAVRGGGAGSWGIITSMTIQTYPVIGIGASLLVIEPNPSQNLTALAIDFIALLGKYQNELVNSGIVSVLVPFEAQYILNFYLPTTTSHISTLYPIFAELLTLSSNYSVISNTTSATMFASVTAAETENIGPFFDSVNLYGASNQLSSRLIPQTSLSTPTSIQKVAEAIWTGSQILNEPLLSGPPGTFGAVPPFLLGNMPAATHQKANETGANPGLYEAAWHVVYAMPWTIDANETTNDAIVEAIHGATDPLTALGIASSYQNEGDPFEVNWQQVFFGYKYANLSSIKQKYDPGNFFTSYKGVASVTDLQAYQCYAEDFHADP</sequence>
<dbReference type="Proteomes" id="UP000054485">
    <property type="component" value="Unassembled WGS sequence"/>
</dbReference>
<reference evidence="9" key="2">
    <citation type="submission" date="2015-01" db="EMBL/GenBank/DDBJ databases">
        <title>Evolutionary Origins and Diversification of the Mycorrhizal Mutualists.</title>
        <authorList>
            <consortium name="DOE Joint Genome Institute"/>
            <consortium name="Mycorrhizal Genomics Consortium"/>
            <person name="Kohler A."/>
            <person name="Kuo A."/>
            <person name="Nagy L.G."/>
            <person name="Floudas D."/>
            <person name="Copeland A."/>
            <person name="Barry K.W."/>
            <person name="Cichocki N."/>
            <person name="Veneault-Fourrey C."/>
            <person name="LaButti K."/>
            <person name="Lindquist E.A."/>
            <person name="Lipzen A."/>
            <person name="Lundell T."/>
            <person name="Morin E."/>
            <person name="Murat C."/>
            <person name="Riley R."/>
            <person name="Ohm R."/>
            <person name="Sun H."/>
            <person name="Tunlid A."/>
            <person name="Henrissat B."/>
            <person name="Grigoriev I.V."/>
            <person name="Hibbett D.S."/>
            <person name="Martin F."/>
        </authorList>
    </citation>
    <scope>NUCLEOTIDE SEQUENCE [LARGE SCALE GENOMIC DNA]</scope>
    <source>
        <strain evidence="9">UH-Slu-Lm8-n1</strain>
    </source>
</reference>
<keyword evidence="3" id="KW-0285">Flavoprotein</keyword>
<dbReference type="STRING" id="930992.A0A0D0API1"/>
<evidence type="ECO:0000256" key="6">
    <source>
        <dbReference type="SAM" id="SignalP"/>
    </source>
</evidence>
<evidence type="ECO:0000256" key="3">
    <source>
        <dbReference type="ARBA" id="ARBA00022630"/>
    </source>
</evidence>
<dbReference type="PANTHER" id="PTHR42973:SF39">
    <property type="entry name" value="FAD-BINDING PCMH-TYPE DOMAIN-CONTAINING PROTEIN"/>
    <property type="match status" value="1"/>
</dbReference>
<evidence type="ECO:0000256" key="5">
    <source>
        <dbReference type="ARBA" id="ARBA00023002"/>
    </source>
</evidence>
<dbReference type="SUPFAM" id="SSF56176">
    <property type="entry name" value="FAD-binding/transporter-associated domain-like"/>
    <property type="match status" value="1"/>
</dbReference>
<dbReference type="HOGENOM" id="CLU_018354_4_4_1"/>
<keyword evidence="5" id="KW-0560">Oxidoreductase</keyword>
<accession>A0A0D0API1</accession>
<dbReference type="InterPro" id="IPR036318">
    <property type="entry name" value="FAD-bd_PCMH-like_sf"/>
</dbReference>
<dbReference type="OrthoDB" id="9983560at2759"/>
<evidence type="ECO:0000256" key="2">
    <source>
        <dbReference type="ARBA" id="ARBA00005466"/>
    </source>
</evidence>
<evidence type="ECO:0000259" key="7">
    <source>
        <dbReference type="PROSITE" id="PS51387"/>
    </source>
</evidence>
<feature type="chain" id="PRO_5002224161" description="FAD-binding PCMH-type domain-containing protein" evidence="6">
    <location>
        <begin position="20"/>
        <end position="607"/>
    </location>
</feature>
<feature type="domain" description="FAD-binding PCMH-type" evidence="7">
    <location>
        <begin position="128"/>
        <end position="309"/>
    </location>
</feature>
<organism evidence="8 9">
    <name type="scientific">Suillus luteus UH-Slu-Lm8-n1</name>
    <dbReference type="NCBI Taxonomy" id="930992"/>
    <lineage>
        <taxon>Eukaryota</taxon>
        <taxon>Fungi</taxon>
        <taxon>Dikarya</taxon>
        <taxon>Basidiomycota</taxon>
        <taxon>Agaricomycotina</taxon>
        <taxon>Agaricomycetes</taxon>
        <taxon>Agaricomycetidae</taxon>
        <taxon>Boletales</taxon>
        <taxon>Suillineae</taxon>
        <taxon>Suillaceae</taxon>
        <taxon>Suillus</taxon>
    </lineage>
</organism>
<feature type="signal peptide" evidence="6">
    <location>
        <begin position="1"/>
        <end position="19"/>
    </location>
</feature>
<dbReference type="Gene3D" id="3.30.465.10">
    <property type="match status" value="2"/>
</dbReference>
<keyword evidence="4" id="KW-0274">FAD</keyword>
<dbReference type="GO" id="GO:0016491">
    <property type="term" value="F:oxidoreductase activity"/>
    <property type="evidence" value="ECO:0007669"/>
    <property type="project" value="UniProtKB-KW"/>
</dbReference>
<proteinExistence type="inferred from homology"/>
<dbReference type="EMBL" id="KN835324">
    <property type="protein sequence ID" value="KIK39894.1"/>
    <property type="molecule type" value="Genomic_DNA"/>
</dbReference>
<dbReference type="InterPro" id="IPR016169">
    <property type="entry name" value="FAD-bd_PCMH_sub2"/>
</dbReference>